<keyword evidence="1" id="KW-0175">Coiled coil</keyword>
<feature type="coiled-coil region" evidence="1">
    <location>
        <begin position="88"/>
        <end position="122"/>
    </location>
</feature>
<evidence type="ECO:0000313" key="3">
    <source>
        <dbReference type="Proteomes" id="UP001470230"/>
    </source>
</evidence>
<protein>
    <recommendedName>
        <fullName evidence="4">GRIP domain-containing protein</fullName>
    </recommendedName>
</protein>
<evidence type="ECO:0000256" key="1">
    <source>
        <dbReference type="SAM" id="Coils"/>
    </source>
</evidence>
<evidence type="ECO:0008006" key="4">
    <source>
        <dbReference type="Google" id="ProtNLM"/>
    </source>
</evidence>
<keyword evidence="3" id="KW-1185">Reference proteome</keyword>
<gene>
    <name evidence="2" type="ORF">M9Y10_040692</name>
</gene>
<evidence type="ECO:0000313" key="2">
    <source>
        <dbReference type="EMBL" id="KAK8885247.1"/>
    </source>
</evidence>
<comment type="caution">
    <text evidence="2">The sequence shown here is derived from an EMBL/GenBank/DDBJ whole genome shotgun (WGS) entry which is preliminary data.</text>
</comment>
<sequence length="348" mass="40014">MSIKSKLSLHFRSDSGSEKIPIEKLEQYKKSIVQCANILEDPLLSESPQKIVDIIRKKLIEQVTKRARVKSSLENIQQISSDSSSLTLSDIQIQIAHKKEELLKLKDTIKEIEISNQKIKEDLKSMKEFNHMKNELGEYLSQSSSLDDQIKDSEEIFSKLRSEELNLKGVLSKNEKSGIAKELAEEQFKRLNIQTAIDSLRAEEEKKIHARHLYLNQKKICLSTQLKELRQKKSDILREAGKIQHLEEEIERLSSLISSEDKRNRIKKSQNIPSNQQVVSKALNKERIGRLISLLFRDGLNQTVIENLAEELSWSKKQTDDFIQIAQGTQEGGIGAMWVDWLNKLVTE</sequence>
<name>A0ABR2K2C0_9EUKA</name>
<dbReference type="Proteomes" id="UP001470230">
    <property type="component" value="Unassembled WGS sequence"/>
</dbReference>
<dbReference type="EMBL" id="JAPFFF010000007">
    <property type="protein sequence ID" value="KAK8885247.1"/>
    <property type="molecule type" value="Genomic_DNA"/>
</dbReference>
<reference evidence="2 3" key="1">
    <citation type="submission" date="2024-04" db="EMBL/GenBank/DDBJ databases">
        <title>Tritrichomonas musculus Genome.</title>
        <authorList>
            <person name="Alves-Ferreira E."/>
            <person name="Grigg M."/>
            <person name="Lorenzi H."/>
            <person name="Galac M."/>
        </authorList>
    </citation>
    <scope>NUCLEOTIDE SEQUENCE [LARGE SCALE GENOMIC DNA]</scope>
    <source>
        <strain evidence="2 3">EAF2021</strain>
    </source>
</reference>
<organism evidence="2 3">
    <name type="scientific">Tritrichomonas musculus</name>
    <dbReference type="NCBI Taxonomy" id="1915356"/>
    <lineage>
        <taxon>Eukaryota</taxon>
        <taxon>Metamonada</taxon>
        <taxon>Parabasalia</taxon>
        <taxon>Tritrichomonadida</taxon>
        <taxon>Tritrichomonadidae</taxon>
        <taxon>Tritrichomonas</taxon>
    </lineage>
</organism>
<proteinExistence type="predicted"/>
<accession>A0ABR2K2C0</accession>
<feature type="coiled-coil region" evidence="1">
    <location>
        <begin position="229"/>
        <end position="263"/>
    </location>
</feature>